<accession>A0ABR8U4N4</accession>
<organism evidence="1 2">
    <name type="scientific">Sporosarcina quadrami</name>
    <dbReference type="NCBI Taxonomy" id="2762234"/>
    <lineage>
        <taxon>Bacteria</taxon>
        <taxon>Bacillati</taxon>
        <taxon>Bacillota</taxon>
        <taxon>Bacilli</taxon>
        <taxon>Bacillales</taxon>
        <taxon>Caryophanaceae</taxon>
        <taxon>Sporosarcina</taxon>
    </lineage>
</organism>
<comment type="caution">
    <text evidence="1">The sequence shown here is derived from an EMBL/GenBank/DDBJ whole genome shotgun (WGS) entry which is preliminary data.</text>
</comment>
<keyword evidence="2" id="KW-1185">Reference proteome</keyword>
<reference evidence="1 2" key="1">
    <citation type="submission" date="2020-08" db="EMBL/GenBank/DDBJ databases">
        <title>A Genomic Blueprint of the Chicken Gut Microbiome.</title>
        <authorList>
            <person name="Gilroy R."/>
            <person name="Ravi A."/>
            <person name="Getino M."/>
            <person name="Pursley I."/>
            <person name="Horton D.L."/>
            <person name="Alikhan N.-F."/>
            <person name="Baker D."/>
            <person name="Gharbi K."/>
            <person name="Hall N."/>
            <person name="Watson M."/>
            <person name="Adriaenssens E.M."/>
            <person name="Foster-Nyarko E."/>
            <person name="Jarju S."/>
            <person name="Secka A."/>
            <person name="Antonio M."/>
            <person name="Oren A."/>
            <person name="Chaudhuri R."/>
            <person name="La Ragione R.M."/>
            <person name="Hildebrand F."/>
            <person name="Pallen M.J."/>
        </authorList>
    </citation>
    <scope>NUCLEOTIDE SEQUENCE [LARGE SCALE GENOMIC DNA]</scope>
    <source>
        <strain evidence="1 2">Sa2YVA2</strain>
    </source>
</reference>
<sequence length="142" mass="17426">MTKIITFKTRRQLEIEKAAKVVNEWEAHLEWEEANWHHVIEKEIEEEQSLSLEEIEWLKEWIKKIVNRHSVTINFTYNWIFNLYSYYMRKIVRTLLYKGENALTNILLGRNRIEIKKHYKRCVYNVCSAFQFQVNQLSIYLQ</sequence>
<dbReference type="Proteomes" id="UP000626786">
    <property type="component" value="Unassembled WGS sequence"/>
</dbReference>
<dbReference type="EMBL" id="JACSQN010000001">
    <property type="protein sequence ID" value="MBD7982983.1"/>
    <property type="molecule type" value="Genomic_DNA"/>
</dbReference>
<dbReference type="RefSeq" id="WP_191692632.1">
    <property type="nucleotide sequence ID" value="NZ_JACSQN010000001.1"/>
</dbReference>
<evidence type="ECO:0000313" key="1">
    <source>
        <dbReference type="EMBL" id="MBD7982983.1"/>
    </source>
</evidence>
<proteinExistence type="predicted"/>
<name>A0ABR8U4N4_9BACL</name>
<gene>
    <name evidence="1" type="ORF">H9649_00205</name>
</gene>
<evidence type="ECO:0000313" key="2">
    <source>
        <dbReference type="Proteomes" id="UP000626786"/>
    </source>
</evidence>
<protein>
    <submittedName>
        <fullName evidence="1">Uncharacterized protein</fullName>
    </submittedName>
</protein>